<reference evidence="2 3" key="1">
    <citation type="journal article" date="2009" name="Stand. Genomic Sci.">
        <title>Complete genome sequence of Stackebrandtia nassauensis type strain (LLR-40K-21).</title>
        <authorList>
            <person name="Munk C."/>
            <person name="Lapidus A."/>
            <person name="Copeland A."/>
            <person name="Jando M."/>
            <person name="Mayilraj S."/>
            <person name="Glavina Del Rio T."/>
            <person name="Nolan M."/>
            <person name="Chen F."/>
            <person name="Lucas S."/>
            <person name="Tice H."/>
            <person name="Cheng J.F."/>
            <person name="Han C."/>
            <person name="Detter J.C."/>
            <person name="Bruce D."/>
            <person name="Goodwin L."/>
            <person name="Chain P."/>
            <person name="Pitluck S."/>
            <person name="Goker M."/>
            <person name="Ovchinikova G."/>
            <person name="Pati A."/>
            <person name="Ivanova N."/>
            <person name="Mavromatis K."/>
            <person name="Chen A."/>
            <person name="Palaniappan K."/>
            <person name="Land M."/>
            <person name="Hauser L."/>
            <person name="Chang Y.J."/>
            <person name="Jeffries C.D."/>
            <person name="Bristow J."/>
            <person name="Eisen J.A."/>
            <person name="Markowitz V."/>
            <person name="Hugenholtz P."/>
            <person name="Kyrpides N.C."/>
            <person name="Klenk H.P."/>
        </authorList>
    </citation>
    <scope>NUCLEOTIDE SEQUENCE [LARGE SCALE GENOMIC DNA]</scope>
    <source>
        <strain evidence="3">DSM 44728 / CIP 108903 / NRRL B-16338 / NBRC 102104 / LLR-40K-21</strain>
    </source>
</reference>
<evidence type="ECO:0000313" key="2">
    <source>
        <dbReference type="EMBL" id="ADD45676.1"/>
    </source>
</evidence>
<dbReference type="KEGG" id="sna:Snas_6052"/>
<dbReference type="AlphaFoldDB" id="D3Q196"/>
<dbReference type="HOGENOM" id="CLU_905895_0_0_11"/>
<dbReference type="STRING" id="446470.Snas_6052"/>
<sequence length="315" mass="35460">MPRDDLTIRPLADAGELDLFQRLDYVLDDELADDLATNRRRPRWLWIATRDDRVLARAGWWGGPDDEVPASFDFFDVDDSLPVDEAVAVGVELVATALRHVVPSGATPPEYGRFIPPDWREDPAARQAVETRFAVLERLGARQLVERLRLEWRVGTPLPKRSTRLRFRAVADREELITLMTPVQQGTLDAHSQSDLASLSPEAAAAKHFDEEFAHFESPRDWWRVATLDDGEPVGFVIAARNTYNPIIAYLGVLPQHRGHGYVDDLLAEGTHILAAQDVPRIRAATDLANVPTARAFERAGYVNFARAVNFTWEH</sequence>
<keyword evidence="3" id="KW-1185">Reference proteome</keyword>
<dbReference type="InterPro" id="IPR000182">
    <property type="entry name" value="GNAT_dom"/>
</dbReference>
<name>D3Q196_STANL</name>
<dbReference type="GO" id="GO:0016747">
    <property type="term" value="F:acyltransferase activity, transferring groups other than amino-acyl groups"/>
    <property type="evidence" value="ECO:0007669"/>
    <property type="project" value="InterPro"/>
</dbReference>
<organism evidence="2 3">
    <name type="scientific">Stackebrandtia nassauensis (strain DSM 44728 / CIP 108903 / NRRL B-16338 / NBRC 102104 / LLR-40K-21)</name>
    <dbReference type="NCBI Taxonomy" id="446470"/>
    <lineage>
        <taxon>Bacteria</taxon>
        <taxon>Bacillati</taxon>
        <taxon>Actinomycetota</taxon>
        <taxon>Actinomycetes</taxon>
        <taxon>Glycomycetales</taxon>
        <taxon>Glycomycetaceae</taxon>
        <taxon>Stackebrandtia</taxon>
    </lineage>
</organism>
<gene>
    <name evidence="2" type="ordered locus">Snas_6052</name>
</gene>
<dbReference type="PROSITE" id="PS51186">
    <property type="entry name" value="GNAT"/>
    <property type="match status" value="1"/>
</dbReference>
<dbReference type="eggNOG" id="COG1670">
    <property type="taxonomic scope" value="Bacteria"/>
</dbReference>
<proteinExistence type="predicted"/>
<feature type="domain" description="N-acetyltransferase" evidence="1">
    <location>
        <begin position="178"/>
        <end position="315"/>
    </location>
</feature>
<dbReference type="OrthoDB" id="7942268at2"/>
<keyword evidence="2" id="KW-0808">Transferase</keyword>
<dbReference type="InterPro" id="IPR016181">
    <property type="entry name" value="Acyl_CoA_acyltransferase"/>
</dbReference>
<dbReference type="RefSeq" id="WP_013021247.1">
    <property type="nucleotide sequence ID" value="NC_013947.1"/>
</dbReference>
<dbReference type="CDD" id="cd04301">
    <property type="entry name" value="NAT_SF"/>
    <property type="match status" value="1"/>
</dbReference>
<evidence type="ECO:0000259" key="1">
    <source>
        <dbReference type="PROSITE" id="PS51186"/>
    </source>
</evidence>
<dbReference type="EMBL" id="CP001778">
    <property type="protein sequence ID" value="ADD45676.1"/>
    <property type="molecule type" value="Genomic_DNA"/>
</dbReference>
<dbReference type="Gene3D" id="3.40.630.30">
    <property type="match status" value="1"/>
</dbReference>
<protein>
    <submittedName>
        <fullName evidence="2">GCN5-related N-acetyltransferase</fullName>
    </submittedName>
</protein>
<dbReference type="Proteomes" id="UP000000844">
    <property type="component" value="Chromosome"/>
</dbReference>
<accession>D3Q196</accession>
<dbReference type="Pfam" id="PF00583">
    <property type="entry name" value="Acetyltransf_1"/>
    <property type="match status" value="1"/>
</dbReference>
<evidence type="ECO:0000313" key="3">
    <source>
        <dbReference type="Proteomes" id="UP000000844"/>
    </source>
</evidence>
<dbReference type="SUPFAM" id="SSF55729">
    <property type="entry name" value="Acyl-CoA N-acyltransferases (Nat)"/>
    <property type="match status" value="1"/>
</dbReference>